<dbReference type="InterPro" id="IPR036709">
    <property type="entry name" value="Autotransporte_beta_dom_sf"/>
</dbReference>
<sequence length="423" mass="46907">MFDFTTATARRGAVAALLCASVLSAGAMPGAAQTASLAQQRDAVFAEMLADPTNRDVMMRYAQLSVQMREFEAAVATLERLIDLEPRNSTARVELGIAYFSLGNYDLAEYHFAAAEAGGALTQSQSAQVARYRQEATRRDADSAWSAHVALGYAFTETDLSQSEGLFGSASLDWRLDLGGPFVTQWVTEAALSSYLPGTDFDDILFNSRQEMRLTTGPEFRLTGDTYGPRLRPYVELSMVRFPDDPFDLNTDFDRAAIGIAYQNPHNERWTTFADLSYGTGELLENGGEDFTYHEVMLGAVFRPSRDTRLRLTVSAEGAEFDFTTDTAYGLRLEAQHAFDAPFDLPRQWVAGAFASADWITTDYDFAFFDDDEETRTAFGVMLRSFVTDSLYLETRVSHVMTELNTGPDQDASVVSAQIGWEF</sequence>
<dbReference type="KEGG" id="red:roselon_02461"/>
<evidence type="ECO:0000256" key="2">
    <source>
        <dbReference type="SAM" id="SignalP"/>
    </source>
</evidence>
<evidence type="ECO:0000313" key="3">
    <source>
        <dbReference type="EMBL" id="AHM04784.1"/>
    </source>
</evidence>
<dbReference type="OrthoDB" id="7812878at2"/>
<keyword evidence="2" id="KW-0732">Signal</keyword>
<proteinExistence type="predicted"/>
<dbReference type="eggNOG" id="COG0457">
    <property type="taxonomic scope" value="Bacteria"/>
</dbReference>
<organism evidence="3 4">
    <name type="scientific">Roseicyclus elongatus DSM 19469</name>
    <dbReference type="NCBI Taxonomy" id="1294273"/>
    <lineage>
        <taxon>Bacteria</taxon>
        <taxon>Pseudomonadati</taxon>
        <taxon>Pseudomonadota</taxon>
        <taxon>Alphaproteobacteria</taxon>
        <taxon>Rhodobacterales</taxon>
        <taxon>Roseobacteraceae</taxon>
        <taxon>Roseicyclus</taxon>
    </lineage>
</organism>
<dbReference type="HOGENOM" id="CLU_601083_0_0_5"/>
<dbReference type="STRING" id="1294273.roselon_02461"/>
<dbReference type="Pfam" id="PF13432">
    <property type="entry name" value="TPR_16"/>
    <property type="match status" value="1"/>
</dbReference>
<dbReference type="SUPFAM" id="SSF48452">
    <property type="entry name" value="TPR-like"/>
    <property type="match status" value="1"/>
</dbReference>
<protein>
    <submittedName>
        <fullName evidence="3">Uncharacterized protein</fullName>
    </submittedName>
</protein>
<dbReference type="PROSITE" id="PS50005">
    <property type="entry name" value="TPR"/>
    <property type="match status" value="1"/>
</dbReference>
<dbReference type="EMBL" id="CP004372">
    <property type="protein sequence ID" value="AHM04784.1"/>
    <property type="molecule type" value="Genomic_DNA"/>
</dbReference>
<keyword evidence="1" id="KW-0802">TPR repeat</keyword>
<dbReference type="InterPro" id="IPR019734">
    <property type="entry name" value="TPR_rpt"/>
</dbReference>
<dbReference type="Proteomes" id="UP000019593">
    <property type="component" value="Chromosome"/>
</dbReference>
<name>W8RU83_9RHOB</name>
<reference evidence="3 4" key="1">
    <citation type="submission" date="2013-03" db="EMBL/GenBank/DDBJ databases">
        <authorList>
            <person name="Fiebig A."/>
            <person name="Goeker M."/>
            <person name="Klenk H.-P.P."/>
        </authorList>
    </citation>
    <scope>NUCLEOTIDE SEQUENCE [LARGE SCALE GENOMIC DNA]</scope>
    <source>
        <strain evidence="4">DSM 19469</strain>
    </source>
</reference>
<gene>
    <name evidence="3" type="ORF">roselon_02461</name>
</gene>
<feature type="chain" id="PRO_5004912555" evidence="2">
    <location>
        <begin position="28"/>
        <end position="423"/>
    </location>
</feature>
<feature type="repeat" description="TPR" evidence="1">
    <location>
        <begin position="55"/>
        <end position="88"/>
    </location>
</feature>
<dbReference type="Gene3D" id="1.25.40.10">
    <property type="entry name" value="Tetratricopeptide repeat domain"/>
    <property type="match status" value="1"/>
</dbReference>
<keyword evidence="4" id="KW-1185">Reference proteome</keyword>
<dbReference type="RefSeq" id="WP_025312529.1">
    <property type="nucleotide sequence ID" value="NZ_CP004372.1"/>
</dbReference>
<feature type="signal peptide" evidence="2">
    <location>
        <begin position="1"/>
        <end position="27"/>
    </location>
</feature>
<dbReference type="InterPro" id="IPR011990">
    <property type="entry name" value="TPR-like_helical_dom_sf"/>
</dbReference>
<accession>W8RU83</accession>
<dbReference type="SUPFAM" id="SSF103515">
    <property type="entry name" value="Autotransporter"/>
    <property type="match status" value="1"/>
</dbReference>
<dbReference type="AlphaFoldDB" id="W8RU83"/>
<evidence type="ECO:0000313" key="4">
    <source>
        <dbReference type="Proteomes" id="UP000019593"/>
    </source>
</evidence>
<evidence type="ECO:0000256" key="1">
    <source>
        <dbReference type="PROSITE-ProRule" id="PRU00339"/>
    </source>
</evidence>